<comment type="caution">
    <text evidence="2">The sequence shown here is derived from an EMBL/GenBank/DDBJ whole genome shotgun (WGS) entry which is preliminary data.</text>
</comment>
<sequence length="249" mass="27906">MKQQDWATRVGRSIAGEVRRHRAAKGWSAQRLSDRCAELGMPIPRTVLSNIENGRRTNVSVAEVLMLAHALEVAPGALIYPAGYVEEVEVVPGVHAHPVHGIQWISGEIPLPSIRMSTVAAIMKTALFYMRQLLQAKDRMKRTEVEGYELQRRAVEADDPAISASFRSAAEQHFQSRREGEEHTKGWVETLRAGFPGLLPQPIPFPDVHPYPENVTIEMMSDPYRTLVGLEQWGEILAKRDDKHSQTDG</sequence>
<evidence type="ECO:0000259" key="1">
    <source>
        <dbReference type="PROSITE" id="PS50943"/>
    </source>
</evidence>
<dbReference type="PROSITE" id="PS50943">
    <property type="entry name" value="HTH_CROC1"/>
    <property type="match status" value="1"/>
</dbReference>
<feature type="domain" description="HTH cro/C1-type" evidence="1">
    <location>
        <begin position="18"/>
        <end position="78"/>
    </location>
</feature>
<name>A0A927EYZ2_9ACTN</name>
<gene>
    <name evidence="2" type="ORF">IF129_10420</name>
</gene>
<dbReference type="InterPro" id="IPR001387">
    <property type="entry name" value="Cro/C1-type_HTH"/>
</dbReference>
<dbReference type="CDD" id="cd00093">
    <property type="entry name" value="HTH_XRE"/>
    <property type="match status" value="1"/>
</dbReference>
<dbReference type="Gene3D" id="1.10.260.40">
    <property type="entry name" value="lambda repressor-like DNA-binding domains"/>
    <property type="match status" value="1"/>
</dbReference>
<evidence type="ECO:0000313" key="2">
    <source>
        <dbReference type="EMBL" id="MBD3931970.1"/>
    </source>
</evidence>
<dbReference type="Proteomes" id="UP000632289">
    <property type="component" value="Unassembled WGS sequence"/>
</dbReference>
<accession>A0A927EYZ2</accession>
<dbReference type="EMBL" id="JACXYU010000004">
    <property type="protein sequence ID" value="MBD3931970.1"/>
    <property type="molecule type" value="Genomic_DNA"/>
</dbReference>
<dbReference type="GO" id="GO:0003677">
    <property type="term" value="F:DNA binding"/>
    <property type="evidence" value="ECO:0007669"/>
    <property type="project" value="InterPro"/>
</dbReference>
<reference evidence="2" key="1">
    <citation type="submission" date="2020-09" db="EMBL/GenBank/DDBJ databases">
        <title>Secondary metabolite and genome analysis of marine Streptomyces chumphonensis KK1-2T.</title>
        <authorList>
            <person name="Phongsopitanun W."/>
            <person name="Kanchanasin P."/>
            <person name="Pittayakhajonwut P."/>
            <person name="Suwanborirux K."/>
            <person name="Tanasupawat S."/>
        </authorList>
    </citation>
    <scope>NUCLEOTIDE SEQUENCE</scope>
    <source>
        <strain evidence="2">KK1-2</strain>
    </source>
</reference>
<dbReference type="InterPro" id="IPR010982">
    <property type="entry name" value="Lambda_DNA-bd_dom_sf"/>
</dbReference>
<evidence type="ECO:0000313" key="3">
    <source>
        <dbReference type="Proteomes" id="UP000632289"/>
    </source>
</evidence>
<proteinExistence type="predicted"/>
<organism evidence="2 3">
    <name type="scientific">Streptomyces chumphonensis</name>
    <dbReference type="NCBI Taxonomy" id="1214925"/>
    <lineage>
        <taxon>Bacteria</taxon>
        <taxon>Bacillati</taxon>
        <taxon>Actinomycetota</taxon>
        <taxon>Actinomycetes</taxon>
        <taxon>Kitasatosporales</taxon>
        <taxon>Streptomycetaceae</taxon>
        <taxon>Streptomyces</taxon>
    </lineage>
</organism>
<protein>
    <submittedName>
        <fullName evidence="2">Helix-turn-helix transcriptional regulator</fullName>
    </submittedName>
</protein>
<dbReference type="SMART" id="SM00530">
    <property type="entry name" value="HTH_XRE"/>
    <property type="match status" value="1"/>
</dbReference>
<dbReference type="Pfam" id="PF13560">
    <property type="entry name" value="HTH_31"/>
    <property type="match status" value="1"/>
</dbReference>
<dbReference type="SUPFAM" id="SSF47413">
    <property type="entry name" value="lambda repressor-like DNA-binding domains"/>
    <property type="match status" value="1"/>
</dbReference>
<keyword evidence="3" id="KW-1185">Reference proteome</keyword>
<dbReference type="RefSeq" id="WP_191209278.1">
    <property type="nucleotide sequence ID" value="NZ_BAABKL010000036.1"/>
</dbReference>
<dbReference type="AlphaFoldDB" id="A0A927EYZ2"/>